<reference evidence="3" key="1">
    <citation type="submission" date="2020-05" db="EMBL/GenBank/DDBJ databases">
        <authorList>
            <person name="Zeng H."/>
            <person name="Chan Y.K."/>
            <person name="Watt R.M."/>
        </authorList>
    </citation>
    <scope>NUCLEOTIDE SEQUENCE</scope>
    <source>
        <strain evidence="3">ATCC 700773</strain>
    </source>
</reference>
<keyword evidence="1" id="KW-0812">Transmembrane</keyword>
<dbReference type="RefSeq" id="WP_210117271.1">
    <property type="nucleotide sequence ID" value="NZ_CP054257.1"/>
</dbReference>
<dbReference type="PANTHER" id="PTHR28008">
    <property type="entry name" value="DOMAIN PROTEIN, PUTATIVE (AFU_ORTHOLOGUE AFUA_3G10980)-RELATED"/>
    <property type="match status" value="1"/>
</dbReference>
<feature type="transmembrane region" description="Helical" evidence="1">
    <location>
        <begin position="9"/>
        <end position="25"/>
    </location>
</feature>
<dbReference type="Proteomes" id="UP000671995">
    <property type="component" value="Chromosome"/>
</dbReference>
<proteinExistence type="predicted"/>
<feature type="transmembrane region" description="Helical" evidence="1">
    <location>
        <begin position="103"/>
        <end position="121"/>
    </location>
</feature>
<feature type="transmembrane region" description="Helical" evidence="1">
    <location>
        <begin position="69"/>
        <end position="88"/>
    </location>
</feature>
<evidence type="ECO:0000256" key="1">
    <source>
        <dbReference type="SAM" id="Phobius"/>
    </source>
</evidence>
<dbReference type="InterPro" id="IPR006976">
    <property type="entry name" value="VanZ-like"/>
</dbReference>
<dbReference type="AlphaFoldDB" id="A0A975F149"/>
<name>A0A975F149_9SPIR</name>
<protein>
    <submittedName>
        <fullName evidence="3">VanZ family protein</fullName>
    </submittedName>
</protein>
<organism evidence="3 4">
    <name type="scientific">Treponema parvum</name>
    <dbReference type="NCBI Taxonomy" id="138851"/>
    <lineage>
        <taxon>Bacteria</taxon>
        <taxon>Pseudomonadati</taxon>
        <taxon>Spirochaetota</taxon>
        <taxon>Spirochaetia</taxon>
        <taxon>Spirochaetales</taxon>
        <taxon>Treponemataceae</taxon>
        <taxon>Treponema</taxon>
    </lineage>
</organism>
<keyword evidence="1" id="KW-1133">Transmembrane helix</keyword>
<evidence type="ECO:0000313" key="4">
    <source>
        <dbReference type="Proteomes" id="UP000671995"/>
    </source>
</evidence>
<dbReference type="PANTHER" id="PTHR28008:SF1">
    <property type="entry name" value="DOMAIN PROTEIN, PUTATIVE (AFU_ORTHOLOGUE AFUA_3G10980)-RELATED"/>
    <property type="match status" value="1"/>
</dbReference>
<feature type="transmembrane region" description="Helical" evidence="1">
    <location>
        <begin position="45"/>
        <end position="62"/>
    </location>
</feature>
<dbReference type="EMBL" id="CP054257">
    <property type="protein sequence ID" value="QTQ12559.1"/>
    <property type="molecule type" value="Genomic_DNA"/>
</dbReference>
<sequence>MITQKHIDYVMRFMSCITAVAIFSLSAQEKLPLPGSILFPGSDKLLHAFAFGCFAFAFSYWLDRGKWAVNPHICVFIVCIAGAVYGVSDEIHQIFVPGRDASVYDWIADCAGTFSAALLRMRLTRRK</sequence>
<evidence type="ECO:0000313" key="3">
    <source>
        <dbReference type="EMBL" id="QTQ12559.1"/>
    </source>
</evidence>
<reference evidence="3" key="2">
    <citation type="journal article" date="2021" name="Microbiol. Resour. Announc.">
        <title>Complete Genome Sequences of Three Human Oral Treponema parvum Isolates.</title>
        <authorList>
            <person name="Zeng H."/>
            <person name="Watt R.M."/>
        </authorList>
    </citation>
    <scope>NUCLEOTIDE SEQUENCE</scope>
    <source>
        <strain evidence="3">ATCC 700773</strain>
    </source>
</reference>
<gene>
    <name evidence="3" type="primary">vanZ</name>
    <name evidence="3" type="ORF">HRI96_10325</name>
</gene>
<keyword evidence="1" id="KW-0472">Membrane</keyword>
<evidence type="ECO:0000259" key="2">
    <source>
        <dbReference type="Pfam" id="PF04892"/>
    </source>
</evidence>
<dbReference type="Pfam" id="PF04892">
    <property type="entry name" value="VanZ"/>
    <property type="match status" value="1"/>
</dbReference>
<dbReference type="NCBIfam" id="NF037970">
    <property type="entry name" value="vanZ_1"/>
    <property type="match status" value="1"/>
</dbReference>
<accession>A0A975F149</accession>
<feature type="domain" description="VanZ-like" evidence="2">
    <location>
        <begin position="42"/>
        <end position="119"/>
    </location>
</feature>